<organism evidence="1 2">
    <name type="scientific">Alistipes shahii</name>
    <dbReference type="NCBI Taxonomy" id="328814"/>
    <lineage>
        <taxon>Bacteria</taxon>
        <taxon>Pseudomonadati</taxon>
        <taxon>Bacteroidota</taxon>
        <taxon>Bacteroidia</taxon>
        <taxon>Bacteroidales</taxon>
        <taxon>Rikenellaceae</taxon>
        <taxon>Alistipes</taxon>
    </lineage>
</organism>
<dbReference type="EMBL" id="VVXK01000056">
    <property type="protein sequence ID" value="KAA2363474.1"/>
    <property type="molecule type" value="Genomic_DNA"/>
</dbReference>
<gene>
    <name evidence="1" type="ORF">F2Y13_15950</name>
</gene>
<proteinExistence type="predicted"/>
<sequence length="116" mass="13801">MGAHIKFSMEHRYFRDWLEVDVDWNYPFLPRVGEFVNAWIWIEAGKFSRADIEKILNPDGQENLNSEFYRDYTLDDWLYEIGMECNKVYGVSYYREKNDPANIYARVSLSEPGTAL</sequence>
<evidence type="ECO:0000313" key="1">
    <source>
        <dbReference type="EMBL" id="KAA2363474.1"/>
    </source>
</evidence>
<comment type="caution">
    <text evidence="1">The sequence shown here is derived from an EMBL/GenBank/DDBJ whole genome shotgun (WGS) entry which is preliminary data.</text>
</comment>
<name>A0A5B3FQS7_9BACT</name>
<reference evidence="1 2" key="1">
    <citation type="journal article" date="2019" name="Nat. Med.">
        <title>A library of human gut bacterial isolates paired with longitudinal multiomics data enables mechanistic microbiome research.</title>
        <authorList>
            <person name="Poyet M."/>
            <person name="Groussin M."/>
            <person name="Gibbons S.M."/>
            <person name="Avila-Pacheco J."/>
            <person name="Jiang X."/>
            <person name="Kearney S.M."/>
            <person name="Perrotta A.R."/>
            <person name="Berdy B."/>
            <person name="Zhao S."/>
            <person name="Lieberman T.D."/>
            <person name="Swanson P.K."/>
            <person name="Smith M."/>
            <person name="Roesemann S."/>
            <person name="Alexander J.E."/>
            <person name="Rich S.A."/>
            <person name="Livny J."/>
            <person name="Vlamakis H."/>
            <person name="Clish C."/>
            <person name="Bullock K."/>
            <person name="Deik A."/>
            <person name="Scott J."/>
            <person name="Pierce K.A."/>
            <person name="Xavier R.J."/>
            <person name="Alm E.J."/>
        </authorList>
    </citation>
    <scope>NUCLEOTIDE SEQUENCE [LARGE SCALE GENOMIC DNA]</scope>
    <source>
        <strain evidence="1 2">BIOML-A2</strain>
    </source>
</reference>
<protein>
    <submittedName>
        <fullName evidence="1">Uncharacterized protein</fullName>
    </submittedName>
</protein>
<accession>A0A5B3FQS7</accession>
<evidence type="ECO:0000313" key="2">
    <source>
        <dbReference type="Proteomes" id="UP000323567"/>
    </source>
</evidence>
<dbReference type="RefSeq" id="WP_018697584.1">
    <property type="nucleotide sequence ID" value="NZ_VVXK01000056.1"/>
</dbReference>
<dbReference type="AlphaFoldDB" id="A0A5B3FQS7"/>
<dbReference type="Proteomes" id="UP000323567">
    <property type="component" value="Unassembled WGS sequence"/>
</dbReference>